<organism evidence="8 9">
    <name type="scientific">Jiangella rhizosphaerae</name>
    <dbReference type="NCBI Taxonomy" id="2293569"/>
    <lineage>
        <taxon>Bacteria</taxon>
        <taxon>Bacillati</taxon>
        <taxon>Actinomycetota</taxon>
        <taxon>Actinomycetes</taxon>
        <taxon>Jiangellales</taxon>
        <taxon>Jiangellaceae</taxon>
        <taxon>Jiangella</taxon>
    </lineage>
</organism>
<gene>
    <name evidence="8" type="ORF">DY240_00585</name>
</gene>
<evidence type="ECO:0000256" key="5">
    <source>
        <dbReference type="ARBA" id="ARBA00023014"/>
    </source>
</evidence>
<dbReference type="GO" id="GO:0016491">
    <property type="term" value="F:oxidoreductase activity"/>
    <property type="evidence" value="ECO:0007669"/>
    <property type="project" value="UniProtKB-KW"/>
</dbReference>
<dbReference type="Pfam" id="PF12831">
    <property type="entry name" value="FAD_oxidored"/>
    <property type="match status" value="1"/>
</dbReference>
<dbReference type="GO" id="GO:0046872">
    <property type="term" value="F:metal ion binding"/>
    <property type="evidence" value="ECO:0007669"/>
    <property type="project" value="UniProtKB-KW"/>
</dbReference>
<dbReference type="Pfam" id="PF10633">
    <property type="entry name" value="NPCBM_assoc"/>
    <property type="match status" value="1"/>
</dbReference>
<proteinExistence type="predicted"/>
<keyword evidence="6" id="KW-0732">Signal</keyword>
<dbReference type="Proteomes" id="UP000284057">
    <property type="component" value="Unassembled WGS sequence"/>
</dbReference>
<reference evidence="8 9" key="1">
    <citation type="submission" date="2018-09" db="EMBL/GenBank/DDBJ databases">
        <title>Isolation, diversity and antifungal activity of actinobacteria from wheat.</title>
        <authorList>
            <person name="Han C."/>
        </authorList>
    </citation>
    <scope>NUCLEOTIDE SEQUENCE [LARGE SCALE GENOMIC DNA]</scope>
    <source>
        <strain evidence="8 9">NEAU-YY265</strain>
    </source>
</reference>
<evidence type="ECO:0000256" key="4">
    <source>
        <dbReference type="ARBA" id="ARBA00023004"/>
    </source>
</evidence>
<keyword evidence="5" id="KW-0411">Iron-sulfur</keyword>
<keyword evidence="2" id="KW-0479">Metal-binding</keyword>
<evidence type="ECO:0000256" key="1">
    <source>
        <dbReference type="ARBA" id="ARBA00022485"/>
    </source>
</evidence>
<feature type="signal peptide" evidence="6">
    <location>
        <begin position="1"/>
        <end position="35"/>
    </location>
</feature>
<dbReference type="InterPro" id="IPR036188">
    <property type="entry name" value="FAD/NAD-bd_sf"/>
</dbReference>
<dbReference type="InterPro" id="IPR039650">
    <property type="entry name" value="HdrA-like"/>
</dbReference>
<dbReference type="InterPro" id="IPR013320">
    <property type="entry name" value="ConA-like_dom_sf"/>
</dbReference>
<evidence type="ECO:0000313" key="9">
    <source>
        <dbReference type="Proteomes" id="UP000284057"/>
    </source>
</evidence>
<protein>
    <submittedName>
        <fullName evidence="8">FAD-dependent oxidoreductase</fullName>
    </submittedName>
</protein>
<comment type="caution">
    <text evidence="8">The sequence shown here is derived from an EMBL/GenBank/DDBJ whole genome shotgun (WGS) entry which is preliminary data.</text>
</comment>
<dbReference type="AlphaFoldDB" id="A0A418KXF6"/>
<feature type="domain" description="Alpha-galactosidase NEW3" evidence="7">
    <location>
        <begin position="575"/>
        <end position="650"/>
    </location>
</feature>
<dbReference type="SUPFAM" id="SSF51905">
    <property type="entry name" value="FAD/NAD(P)-binding domain"/>
    <property type="match status" value="1"/>
</dbReference>
<evidence type="ECO:0000256" key="2">
    <source>
        <dbReference type="ARBA" id="ARBA00022723"/>
    </source>
</evidence>
<evidence type="ECO:0000259" key="7">
    <source>
        <dbReference type="Pfam" id="PF10633"/>
    </source>
</evidence>
<dbReference type="InterPro" id="IPR006311">
    <property type="entry name" value="TAT_signal"/>
</dbReference>
<keyword evidence="4" id="KW-0408">Iron</keyword>
<dbReference type="Gene3D" id="2.60.120.200">
    <property type="match status" value="1"/>
</dbReference>
<evidence type="ECO:0000313" key="8">
    <source>
        <dbReference type="EMBL" id="RIQ37427.1"/>
    </source>
</evidence>
<keyword evidence="3" id="KW-0560">Oxidoreductase</keyword>
<keyword evidence="1" id="KW-0004">4Fe-4S</keyword>
<evidence type="ECO:0000256" key="3">
    <source>
        <dbReference type="ARBA" id="ARBA00023002"/>
    </source>
</evidence>
<dbReference type="GO" id="GO:0051539">
    <property type="term" value="F:4 iron, 4 sulfur cluster binding"/>
    <property type="evidence" value="ECO:0007669"/>
    <property type="project" value="UniProtKB-KW"/>
</dbReference>
<dbReference type="InterPro" id="IPR018905">
    <property type="entry name" value="A-galactase_NEW3"/>
</dbReference>
<evidence type="ECO:0000256" key="6">
    <source>
        <dbReference type="SAM" id="SignalP"/>
    </source>
</evidence>
<feature type="chain" id="PRO_5019118160" evidence="6">
    <location>
        <begin position="36"/>
        <end position="860"/>
    </location>
</feature>
<keyword evidence="9" id="KW-1185">Reference proteome</keyword>
<dbReference type="Gene3D" id="3.50.50.60">
    <property type="entry name" value="FAD/NAD(P)-binding domain"/>
    <property type="match status" value="1"/>
</dbReference>
<sequence>MVTRMPAPEPTRRSVLGAAGAGALWLAAGAPTADAAPGPATEAAEAANAVVGPGQHPGLRYWYPVPRDPGVVRTDVCVYGGTSAGVTAAVRAAQAGRSVALVVFGRHLGGLSSAGLGATDTGRIESIGGLSREFYRRLGQHYGRAEAFTFEPHVAESVFDAWVEEAGVQVFRDHRLEDVRMVGGRIHSLRTENEKVFVARMFIDASYEGDLMAAAGVSYTVGRESNATYGETLNGVQFRSGHQFQRQIDPYVVAGDPSSGLLQGISADPPGTNGEGDHRIQAFNFRICLTRAADRRPFPRPPGYDPARYELLLRYLQAGVWDAMRLNTPMPNGKTDMNNNGAVSTDNIGRNYAWPDGDYATREAIFQDHVTYQQGLLWFLANDPRVPETIRAEVNGWGLTNDEFTGTGGWSHELYIREARRMVADYVITEHDCRWTVAAPDPVALASYTMDSHNCKRVVVGGFARNEGDVQVPPAGPYGISYRAIVPARGECQNLLVACAISASHIAFGSARMEPVFMATGHAAALAADLAITAGVAVQDVHYPALRQRLRADRMVITWPPNAGVLAFDAPDELRPGAAADVTVTFVNDEVTTATGVRLELAAPAGWTVAPSTPVEAAAVEPGEEFAAIWRVTATAPSEPVALSTLEATVTYAAGGADGVSHGAAHAVAVAEPVQAPLQTAASTRAHFGQRGSRLAVLGNGADLWTGVDHYGAIFHDGAGGPSTTATVTVVSQEATDPNARAGLVFRNDLRGAGTSTGYVALVIKPENGLLLLWDADGSGTVESVLRAQLSPSPYPVHLRLAREGQRFHGSYSVDGTTWQAIGSIDLPTAAATQDVGVLSCAHVQDRLGLAVFENLSVSP</sequence>
<dbReference type="PANTHER" id="PTHR43498">
    <property type="entry name" value="FERREDOXIN:COB-COM HETERODISULFIDE REDUCTASE SUBUNIT A"/>
    <property type="match status" value="1"/>
</dbReference>
<dbReference type="PANTHER" id="PTHR43498:SF1">
    <property type="entry name" value="COB--COM HETERODISULFIDE REDUCTASE IRON-SULFUR SUBUNIT A"/>
    <property type="match status" value="1"/>
</dbReference>
<dbReference type="SUPFAM" id="SSF49899">
    <property type="entry name" value="Concanavalin A-like lectins/glucanases"/>
    <property type="match status" value="1"/>
</dbReference>
<accession>A0A418KXF6</accession>
<dbReference type="PROSITE" id="PS51318">
    <property type="entry name" value="TAT"/>
    <property type="match status" value="1"/>
</dbReference>
<dbReference type="EMBL" id="QUAL01000006">
    <property type="protein sequence ID" value="RIQ37427.1"/>
    <property type="molecule type" value="Genomic_DNA"/>
</dbReference>
<name>A0A418KXF6_9ACTN</name>